<keyword evidence="6" id="KW-1185">Reference proteome</keyword>
<dbReference type="OMA" id="WISQEND"/>
<reference evidence="4 6" key="1">
    <citation type="submission" date="2022-04" db="EMBL/GenBank/DDBJ databases">
        <title>Chromosome-level reference genomes for two strains of Caenorhabditis briggsae: an improved platform for comparative genomics.</title>
        <authorList>
            <person name="Stevens L."/>
            <person name="Andersen E."/>
        </authorList>
    </citation>
    <scope>NUCLEOTIDE SEQUENCE [LARGE SCALE GENOMIC DNA]</scope>
    <source>
        <strain evidence="4">VX34</strain>
        <tissue evidence="4">Whole-organism</tissue>
    </source>
</reference>
<protein>
    <submittedName>
        <fullName evidence="4">Uncharacterized protein</fullName>
    </submittedName>
</protein>
<dbReference type="EMBL" id="CP092625">
    <property type="protein sequence ID" value="UMM41569.1"/>
    <property type="molecule type" value="Genomic_DNA"/>
</dbReference>
<feature type="region of interest" description="Disordered" evidence="2">
    <location>
        <begin position="1"/>
        <end position="21"/>
    </location>
</feature>
<feature type="coiled-coil region" evidence="1">
    <location>
        <begin position="83"/>
        <end position="110"/>
    </location>
</feature>
<proteinExistence type="predicted"/>
<evidence type="ECO:0000256" key="2">
    <source>
        <dbReference type="SAM" id="MobiDB-lite"/>
    </source>
</evidence>
<evidence type="ECO:0000313" key="4">
    <source>
        <dbReference type="EMBL" id="UMM41569.1"/>
    </source>
</evidence>
<evidence type="ECO:0000313" key="6">
    <source>
        <dbReference type="Proteomes" id="UP000829354"/>
    </source>
</evidence>
<sequence>MSSSDELDGEKSVEAPKATKRRSNYDISFKSSVVSFALKFNISKAAKNFGVSRSCVPGGSEDHLIHCFKTNSEVPGGLDALKKARMERSLEELEDLIEEVDLSEEEYQGDSDSSLIFD</sequence>
<evidence type="ECO:0000256" key="1">
    <source>
        <dbReference type="SAM" id="Coils"/>
    </source>
</evidence>
<dbReference type="AlphaFoldDB" id="A0AAE9FHP6"/>
<gene>
    <name evidence="3" type="ORF">L3Y34_011912</name>
    <name evidence="4" type="ORF">L5515_017773</name>
</gene>
<evidence type="ECO:0000313" key="3">
    <source>
        <dbReference type="EMBL" id="ULT82267.1"/>
    </source>
</evidence>
<accession>A0AAE9FHP6</accession>
<dbReference type="EMBL" id="CP090896">
    <property type="protein sequence ID" value="ULT82267.1"/>
    <property type="molecule type" value="Genomic_DNA"/>
</dbReference>
<keyword evidence="1" id="KW-0175">Coiled coil</keyword>
<reference evidence="3 5" key="2">
    <citation type="submission" date="2022-05" db="EMBL/GenBank/DDBJ databases">
        <title>Chromosome-level reference genomes for two strains of Caenorhabditis briggsae: an improved platform for comparative genomics.</title>
        <authorList>
            <person name="Stevens L."/>
            <person name="Andersen E.C."/>
        </authorList>
    </citation>
    <scope>NUCLEOTIDE SEQUENCE [LARGE SCALE GENOMIC DNA]</scope>
    <source>
        <strain evidence="3">QX1410_ONT</strain>
        <tissue evidence="3">Whole-organism</tissue>
    </source>
</reference>
<dbReference type="Proteomes" id="UP000827892">
    <property type="component" value="Chromosome X"/>
</dbReference>
<organism evidence="4 6">
    <name type="scientific">Caenorhabditis briggsae</name>
    <dbReference type="NCBI Taxonomy" id="6238"/>
    <lineage>
        <taxon>Eukaryota</taxon>
        <taxon>Metazoa</taxon>
        <taxon>Ecdysozoa</taxon>
        <taxon>Nematoda</taxon>
        <taxon>Chromadorea</taxon>
        <taxon>Rhabditida</taxon>
        <taxon>Rhabditina</taxon>
        <taxon>Rhabditomorpha</taxon>
        <taxon>Rhabditoidea</taxon>
        <taxon>Rhabditidae</taxon>
        <taxon>Peloderinae</taxon>
        <taxon>Caenorhabditis</taxon>
    </lineage>
</organism>
<evidence type="ECO:0000313" key="5">
    <source>
        <dbReference type="Proteomes" id="UP000827892"/>
    </source>
</evidence>
<name>A0AAE9FHP6_CAEBR</name>
<dbReference type="Proteomes" id="UP000829354">
    <property type="component" value="Chromosome X"/>
</dbReference>
<dbReference type="KEGG" id="cbr:CBG_14570"/>